<proteinExistence type="predicted"/>
<protein>
    <submittedName>
        <fullName evidence="2">CA domain-containing protein</fullName>
    </submittedName>
</protein>
<reference evidence="2" key="1">
    <citation type="submission" date="2016-11" db="UniProtKB">
        <authorList>
            <consortium name="WormBaseParasite"/>
        </authorList>
    </citation>
    <scope>IDENTIFICATION</scope>
    <source>
        <strain evidence="2">KR3021</strain>
    </source>
</reference>
<organism evidence="1 2">
    <name type="scientific">Rhabditophanes sp. KR3021</name>
    <dbReference type="NCBI Taxonomy" id="114890"/>
    <lineage>
        <taxon>Eukaryota</taxon>
        <taxon>Metazoa</taxon>
        <taxon>Ecdysozoa</taxon>
        <taxon>Nematoda</taxon>
        <taxon>Chromadorea</taxon>
        <taxon>Rhabditida</taxon>
        <taxon>Tylenchina</taxon>
        <taxon>Panagrolaimomorpha</taxon>
        <taxon>Strongyloidoidea</taxon>
        <taxon>Alloionematidae</taxon>
        <taxon>Rhabditophanes</taxon>
    </lineage>
</organism>
<evidence type="ECO:0000313" key="1">
    <source>
        <dbReference type="Proteomes" id="UP000095286"/>
    </source>
</evidence>
<accession>A0AC35UE04</accession>
<evidence type="ECO:0000313" key="2">
    <source>
        <dbReference type="WBParaSite" id="RSKR_0000984600.1"/>
    </source>
</evidence>
<dbReference type="WBParaSite" id="RSKR_0000984600.1">
    <property type="protein sequence ID" value="RSKR_0000984600.1"/>
    <property type="gene ID" value="RSKR_0000984600"/>
</dbReference>
<name>A0AC35UE04_9BILA</name>
<sequence length="819" mass="92765">MCVFVYLDIYEVRVHEEADLDTKATLSETLEKKLRENKNCFGQFEINDIDWLDFDSARLTFVVNGKVPQASSLLPQGTLFLMCANNHVLHLPISVHVTRINRHSPTFLQSSYQYYVPVSMPVGSVIEVINVVDHDPIIYNSQISLSIIPSKNKDYFSIEHNGTLRVAKPLDQLELYKAINMTLVAMDYGSPQLFTATNITIIPVTVSEPMNVRVNFANSQYQIFEWDQPVYGSPDSFQVILFHNNLTIQQKNVNASKRNILFMLPLDAMTDYHVEVVAVHITGQSRSRRHKFNIQTNPIKCNGICSAGGSPMCFYSQFMRPRQYEDETGPHCVCYHGFTSRQCDVRQYCHEDVIDTAYGRMKWPSRAVNHTVELECPYSSDGEKTHRKCLWNANKRIPKWQPISETDICRKQSSVLIHLGVLANYAEKNAQTISGIEAVQRFLKSVLKFPAFNASAGNFDNEIAQNVAFVLDIVLSRNISELKGNTSELASSLLLYTQQFATKLPINHGVESRNGGIQFKTFEWVADALSFGTKVGPNCFLQMPTSYKSDVVRSVCIKNTTFYDPNHNSLPIFNVFSDLHSKLPSSHRLKVGIKVPSKEVNYTCAYFNEKTKEWSRSGMTVIDRQFEDSFILCESNQLGIFTLLPESYFENKSSYLSLLLEYLPLFTNATFVICSLALLFIVLIQKLGDPAFIFLLLLTIFIHIMQIVLITVSDYSNIQKYDKHCYLACQFALISISILVAFINNAIYIQNKEISDHTDNSTTNTSPAPISFSTTYGYAESVTSASSKDNATYRPGIDTIDLYPNMWKSVKRGPLVSLV</sequence>
<dbReference type="Proteomes" id="UP000095286">
    <property type="component" value="Unplaced"/>
</dbReference>